<dbReference type="Proteomes" id="UP001165065">
    <property type="component" value="Unassembled WGS sequence"/>
</dbReference>
<reference evidence="2" key="1">
    <citation type="journal article" date="2023" name="Commun. Biol.">
        <title>Genome analysis of Parmales, the sister group of diatoms, reveals the evolutionary specialization of diatoms from phago-mixotrophs to photoautotrophs.</title>
        <authorList>
            <person name="Ban H."/>
            <person name="Sato S."/>
            <person name="Yoshikawa S."/>
            <person name="Yamada K."/>
            <person name="Nakamura Y."/>
            <person name="Ichinomiya M."/>
            <person name="Sato N."/>
            <person name="Blanc-Mathieu R."/>
            <person name="Endo H."/>
            <person name="Kuwata A."/>
            <person name="Ogata H."/>
        </authorList>
    </citation>
    <scope>NUCLEOTIDE SEQUENCE [LARGE SCALE GENOMIC DNA]</scope>
</reference>
<organism evidence="1 2">
    <name type="scientific">Triparma columacea</name>
    <dbReference type="NCBI Taxonomy" id="722753"/>
    <lineage>
        <taxon>Eukaryota</taxon>
        <taxon>Sar</taxon>
        <taxon>Stramenopiles</taxon>
        <taxon>Ochrophyta</taxon>
        <taxon>Bolidophyceae</taxon>
        <taxon>Parmales</taxon>
        <taxon>Triparmaceae</taxon>
        <taxon>Triparma</taxon>
    </lineage>
</organism>
<name>A0A9W7LD95_9STRA</name>
<proteinExistence type="predicted"/>
<evidence type="ECO:0000313" key="2">
    <source>
        <dbReference type="Proteomes" id="UP001165065"/>
    </source>
</evidence>
<sequence>MEQVKIGELVTKHLENGDNTSSSGNEVLRAQLTTSDGIRGFFVSYLTRDAPPAPPPPSLYAAIANVPASSSDDLIDLSIMNVIMPAAQSKYFEKQARDVKESDAMEGSNVSMMKTSALTCKHGKEVLKVLIELSSTTPKFERVKSEIGNCIAAANNPSPPSPPASDVQRWMPFFDKWGYDGDQIKEISKELKELKDCKSTN</sequence>
<accession>A0A9W7LD95</accession>
<dbReference type="OrthoDB" id="46191at2759"/>
<protein>
    <submittedName>
        <fullName evidence="1">Uncharacterized protein</fullName>
    </submittedName>
</protein>
<keyword evidence="2" id="KW-1185">Reference proteome</keyword>
<comment type="caution">
    <text evidence="1">The sequence shown here is derived from an EMBL/GenBank/DDBJ whole genome shotgun (WGS) entry which is preliminary data.</text>
</comment>
<dbReference type="AlphaFoldDB" id="A0A9W7LD95"/>
<evidence type="ECO:0000313" key="1">
    <source>
        <dbReference type="EMBL" id="GMI45432.1"/>
    </source>
</evidence>
<dbReference type="EMBL" id="BRYA01000246">
    <property type="protein sequence ID" value="GMI45432.1"/>
    <property type="molecule type" value="Genomic_DNA"/>
</dbReference>
<gene>
    <name evidence="1" type="ORF">TrCOL_g1610</name>
</gene>